<dbReference type="InterPro" id="IPR011991">
    <property type="entry name" value="ArsR-like_HTH"/>
</dbReference>
<dbReference type="Gene3D" id="1.10.10.10">
    <property type="entry name" value="Winged helix-like DNA-binding domain superfamily/Winged helix DNA-binding domain"/>
    <property type="match status" value="1"/>
</dbReference>
<evidence type="ECO:0000313" key="1">
    <source>
        <dbReference type="EMBL" id="NKY27693.1"/>
    </source>
</evidence>
<organism evidence="1 2">
    <name type="scientific">Nocardia gamkensis</name>
    <dbReference type="NCBI Taxonomy" id="352869"/>
    <lineage>
        <taxon>Bacteria</taxon>
        <taxon>Bacillati</taxon>
        <taxon>Actinomycetota</taxon>
        <taxon>Actinomycetes</taxon>
        <taxon>Mycobacteriales</taxon>
        <taxon>Nocardiaceae</taxon>
        <taxon>Nocardia</taxon>
    </lineage>
</organism>
<dbReference type="CDD" id="cd00090">
    <property type="entry name" value="HTH_ARSR"/>
    <property type="match status" value="1"/>
</dbReference>
<accession>A0A7X6L4L4</accession>
<dbReference type="SUPFAM" id="SSF46785">
    <property type="entry name" value="Winged helix' DNA-binding domain"/>
    <property type="match status" value="1"/>
</dbReference>
<dbReference type="Proteomes" id="UP000540698">
    <property type="component" value="Unassembled WGS sequence"/>
</dbReference>
<dbReference type="RefSeq" id="WP_062969372.1">
    <property type="nucleotide sequence ID" value="NZ_JAAXOS010000007.1"/>
</dbReference>
<sequence length="166" mass="18112">MSLEDRVAELERRLSALEENVRPESLPPVTPEWAVARLQEEFAAADEPNGGVVFAGSVRLPNDQQRAWQARFTTGDLIEDDWAETAECLAALGSPVRLRLLREIMGGRRTAAELAGVDGVGDSGQIYHHLRQLAAVGWLHTAGRGRFEVPAARVVPLLVALASARR</sequence>
<proteinExistence type="predicted"/>
<evidence type="ECO:0000313" key="2">
    <source>
        <dbReference type="Proteomes" id="UP000540698"/>
    </source>
</evidence>
<comment type="caution">
    <text evidence="1">The sequence shown here is derived from an EMBL/GenBank/DDBJ whole genome shotgun (WGS) entry which is preliminary data.</text>
</comment>
<protein>
    <submittedName>
        <fullName evidence="1">Winged helix-turn-helix transcriptional regulator</fullName>
    </submittedName>
</protein>
<gene>
    <name evidence="1" type="ORF">HGB38_15860</name>
</gene>
<dbReference type="InterPro" id="IPR036390">
    <property type="entry name" value="WH_DNA-bd_sf"/>
</dbReference>
<dbReference type="AlphaFoldDB" id="A0A7X6L4L4"/>
<reference evidence="1 2" key="1">
    <citation type="submission" date="2020-04" db="EMBL/GenBank/DDBJ databases">
        <title>MicrobeNet Type strains.</title>
        <authorList>
            <person name="Nicholson A.C."/>
        </authorList>
    </citation>
    <scope>NUCLEOTIDE SEQUENCE [LARGE SCALE GENOMIC DNA]</scope>
    <source>
        <strain evidence="1 2">DSM 44956</strain>
    </source>
</reference>
<keyword evidence="2" id="KW-1185">Reference proteome</keyword>
<name>A0A7X6L4L4_9NOCA</name>
<dbReference type="InterPro" id="IPR036388">
    <property type="entry name" value="WH-like_DNA-bd_sf"/>
</dbReference>
<dbReference type="EMBL" id="JAAXOS010000007">
    <property type="protein sequence ID" value="NKY27693.1"/>
    <property type="molecule type" value="Genomic_DNA"/>
</dbReference>